<dbReference type="Proteomes" id="UP000787472">
    <property type="component" value="Unassembled WGS sequence"/>
</dbReference>
<sequence>MQLKNSQKQKKSGTRNPFEERLNIFPHQRVKRFRSVHSRQNQSILAPKHSKTEMAHQKNTQQDVRSQEAVVFQPDASPKITPKKSTLVHKPRGAENFIDKRGRLLLRPSLSSKTAIASGQT</sequence>
<feature type="compositionally biased region" description="Basic residues" evidence="1">
    <location>
        <begin position="28"/>
        <end position="37"/>
    </location>
</feature>
<keyword evidence="3" id="KW-1185">Reference proteome</keyword>
<gene>
    <name evidence="2" type="ORF">G8770_05385</name>
</gene>
<reference evidence="2" key="1">
    <citation type="submission" date="2020-03" db="EMBL/GenBank/DDBJ databases">
        <authorList>
            <person name="Guo F."/>
        </authorList>
    </citation>
    <scope>NUCLEOTIDE SEQUENCE</scope>
    <source>
        <strain evidence="2">JCM 30134</strain>
    </source>
</reference>
<evidence type="ECO:0000313" key="2">
    <source>
        <dbReference type="EMBL" id="NHO64973.1"/>
    </source>
</evidence>
<dbReference type="RefSeq" id="WP_167182836.1">
    <property type="nucleotide sequence ID" value="NZ_JAAONZ010000003.1"/>
</dbReference>
<accession>A0A9E5MLM8</accession>
<evidence type="ECO:0000313" key="3">
    <source>
        <dbReference type="Proteomes" id="UP000787472"/>
    </source>
</evidence>
<protein>
    <submittedName>
        <fullName evidence="2">Uncharacterized protein</fullName>
    </submittedName>
</protein>
<evidence type="ECO:0000256" key="1">
    <source>
        <dbReference type="SAM" id="MobiDB-lite"/>
    </source>
</evidence>
<feature type="region of interest" description="Disordered" evidence="1">
    <location>
        <begin position="1"/>
        <end position="94"/>
    </location>
</feature>
<comment type="caution">
    <text evidence="2">The sequence shown here is derived from an EMBL/GenBank/DDBJ whole genome shotgun (WGS) entry which is preliminary data.</text>
</comment>
<name>A0A9E5MLM8_9GAMM</name>
<proteinExistence type="predicted"/>
<dbReference type="EMBL" id="JAAONZ010000003">
    <property type="protein sequence ID" value="NHO64973.1"/>
    <property type="molecule type" value="Genomic_DNA"/>
</dbReference>
<organism evidence="2 3">
    <name type="scientific">Pseudomaricurvus hydrocarbonicus</name>
    <dbReference type="NCBI Taxonomy" id="1470433"/>
    <lineage>
        <taxon>Bacteria</taxon>
        <taxon>Pseudomonadati</taxon>
        <taxon>Pseudomonadota</taxon>
        <taxon>Gammaproteobacteria</taxon>
        <taxon>Cellvibrionales</taxon>
        <taxon>Cellvibrionaceae</taxon>
        <taxon>Pseudomaricurvus</taxon>
    </lineage>
</organism>
<dbReference type="AlphaFoldDB" id="A0A9E5MLM8"/>